<dbReference type="AlphaFoldDB" id="A0AAD3TBT5"/>
<dbReference type="EMBL" id="BSYO01000032">
    <property type="protein sequence ID" value="GMH27198.1"/>
    <property type="molecule type" value="Genomic_DNA"/>
</dbReference>
<name>A0AAD3TBT5_NEPGR</name>
<dbReference type="Proteomes" id="UP001279734">
    <property type="component" value="Unassembled WGS sequence"/>
</dbReference>
<reference evidence="2" key="1">
    <citation type="submission" date="2023-05" db="EMBL/GenBank/DDBJ databases">
        <title>Nepenthes gracilis genome sequencing.</title>
        <authorList>
            <person name="Fukushima K."/>
        </authorList>
    </citation>
    <scope>NUCLEOTIDE SEQUENCE</scope>
    <source>
        <strain evidence="2">SING2019-196</strain>
    </source>
</reference>
<feature type="region of interest" description="Disordered" evidence="1">
    <location>
        <begin position="1"/>
        <end position="49"/>
    </location>
</feature>
<evidence type="ECO:0000256" key="1">
    <source>
        <dbReference type="SAM" id="MobiDB-lite"/>
    </source>
</evidence>
<gene>
    <name evidence="2" type="ORF">Nepgr_029041</name>
</gene>
<sequence>MWERCNSYSGSNLTGDSGTRCDHLPSAQEESNGTSLRASTPEDLDGCGSGVASSFRVEVGSQLYSFSGMASSQPATTTGGCNVPRGSLLNLIPDLRPGVSRIHLF</sequence>
<comment type="caution">
    <text evidence="2">The sequence shown here is derived from an EMBL/GenBank/DDBJ whole genome shotgun (WGS) entry which is preliminary data.</text>
</comment>
<proteinExistence type="predicted"/>
<organism evidence="2 3">
    <name type="scientific">Nepenthes gracilis</name>
    <name type="common">Slender pitcher plant</name>
    <dbReference type="NCBI Taxonomy" id="150966"/>
    <lineage>
        <taxon>Eukaryota</taxon>
        <taxon>Viridiplantae</taxon>
        <taxon>Streptophyta</taxon>
        <taxon>Embryophyta</taxon>
        <taxon>Tracheophyta</taxon>
        <taxon>Spermatophyta</taxon>
        <taxon>Magnoliopsida</taxon>
        <taxon>eudicotyledons</taxon>
        <taxon>Gunneridae</taxon>
        <taxon>Pentapetalae</taxon>
        <taxon>Caryophyllales</taxon>
        <taxon>Nepenthaceae</taxon>
        <taxon>Nepenthes</taxon>
    </lineage>
</organism>
<evidence type="ECO:0000313" key="2">
    <source>
        <dbReference type="EMBL" id="GMH27198.1"/>
    </source>
</evidence>
<evidence type="ECO:0000313" key="3">
    <source>
        <dbReference type="Proteomes" id="UP001279734"/>
    </source>
</evidence>
<accession>A0AAD3TBT5</accession>
<feature type="compositionally biased region" description="Polar residues" evidence="1">
    <location>
        <begin position="28"/>
        <end position="38"/>
    </location>
</feature>
<keyword evidence="3" id="KW-1185">Reference proteome</keyword>
<protein>
    <submittedName>
        <fullName evidence="2">Uncharacterized protein</fullName>
    </submittedName>
</protein>
<feature type="compositionally biased region" description="Polar residues" evidence="1">
    <location>
        <begin position="1"/>
        <end position="17"/>
    </location>
</feature>